<evidence type="ECO:0000256" key="9">
    <source>
        <dbReference type="RuleBase" id="RU003930"/>
    </source>
</evidence>
<sequence>MNLKKKYNIISIKLKKKLNYLNIMQIPKISKVTLNMGLGKAVNDKKIIENAENDLKLITGQKPIRTKARKSIASFKLRVALPIGVKVTLRRKRMWEFLDRLVNIAIPRIRDFRGLNKKSFDGKGNYTIGLREQIIFPEIDYEKISGIRGLNITITTTAKRDKECFELLRALKFKFKK</sequence>
<proteinExistence type="inferred from homology"/>
<keyword evidence="2 8" id="KW-0820">tRNA-binding</keyword>
<keyword evidence="6 8" id="KW-0687">Ribonucleoprotein</keyword>
<evidence type="ECO:0000259" key="11">
    <source>
        <dbReference type="Pfam" id="PF00673"/>
    </source>
</evidence>
<evidence type="ECO:0000256" key="7">
    <source>
        <dbReference type="ARBA" id="ARBA00035245"/>
    </source>
</evidence>
<evidence type="ECO:0000256" key="6">
    <source>
        <dbReference type="ARBA" id="ARBA00023274"/>
    </source>
</evidence>
<evidence type="ECO:0000256" key="4">
    <source>
        <dbReference type="ARBA" id="ARBA00022884"/>
    </source>
</evidence>
<dbReference type="AlphaFoldDB" id="A0A8D9JSK6"/>
<name>A0A8D9JSK6_9GAMM</name>
<dbReference type="SUPFAM" id="SSF55282">
    <property type="entry name" value="RL5-like"/>
    <property type="match status" value="1"/>
</dbReference>
<dbReference type="GO" id="GO:0019843">
    <property type="term" value="F:rRNA binding"/>
    <property type="evidence" value="ECO:0007669"/>
    <property type="project" value="UniProtKB-UniRule"/>
</dbReference>
<dbReference type="EMBL" id="LN649255">
    <property type="protein sequence ID" value="CEI58688.1"/>
    <property type="molecule type" value="Genomic_DNA"/>
</dbReference>
<dbReference type="KEGG" id="plc:PAD_126"/>
<dbReference type="GO" id="GO:1990904">
    <property type="term" value="C:ribonucleoprotein complex"/>
    <property type="evidence" value="ECO:0007669"/>
    <property type="project" value="UniProtKB-KW"/>
</dbReference>
<dbReference type="InterPro" id="IPR020929">
    <property type="entry name" value="Ribosomal_uL5_CS"/>
</dbReference>
<dbReference type="HAMAP" id="MF_01333_B">
    <property type="entry name" value="Ribosomal_uL5_B"/>
    <property type="match status" value="1"/>
</dbReference>
<dbReference type="FunFam" id="3.30.1440.10:FF:000001">
    <property type="entry name" value="50S ribosomal protein L5"/>
    <property type="match status" value="1"/>
</dbReference>
<dbReference type="GO" id="GO:0005840">
    <property type="term" value="C:ribosome"/>
    <property type="evidence" value="ECO:0007669"/>
    <property type="project" value="UniProtKB-KW"/>
</dbReference>
<evidence type="ECO:0000313" key="13">
    <source>
        <dbReference type="Proteomes" id="UP000032800"/>
    </source>
</evidence>
<gene>
    <name evidence="8 12" type="primary">rplE</name>
    <name evidence="12" type="ORF">PAD_126</name>
</gene>
<feature type="domain" description="Large ribosomal subunit protein uL5 C-terminal" evidence="11">
    <location>
        <begin position="82"/>
        <end position="175"/>
    </location>
</feature>
<evidence type="ECO:0000256" key="1">
    <source>
        <dbReference type="ARBA" id="ARBA00008553"/>
    </source>
</evidence>
<dbReference type="Proteomes" id="UP000032800">
    <property type="component" value="Chromosome I"/>
</dbReference>
<organism evidence="12 13">
    <name type="scientific">Candidatus Portiera aleyrodidarum</name>
    <name type="common">primary endosymbiont of Bemisia tabaci</name>
    <dbReference type="NCBI Taxonomy" id="91844"/>
    <lineage>
        <taxon>Bacteria</taxon>
        <taxon>Pseudomonadati</taxon>
        <taxon>Pseudomonadota</taxon>
        <taxon>Gammaproteobacteria</taxon>
        <taxon>Candidatus Johnevansiales</taxon>
        <taxon>Candidatus Johnevansiaceae</taxon>
        <taxon>Candidatus Portiera</taxon>
    </lineage>
</organism>
<evidence type="ECO:0000256" key="3">
    <source>
        <dbReference type="ARBA" id="ARBA00022730"/>
    </source>
</evidence>
<reference evidence="12 13" key="1">
    <citation type="journal article" date="2015" name="Genome Biol. Evol.">
        <title>Genome evolution in the primary endosymbiont of whiteflies sheds light on their divergence.</title>
        <authorList>
            <person name="Santos-Garcia D."/>
            <person name="Vargas-Chavez C."/>
            <person name="Moya A."/>
            <person name="Latorre A."/>
            <person name="Silva"/>
            <person name="F J."/>
        </authorList>
    </citation>
    <scope>NUCLEOTIDE SEQUENCE [LARGE SCALE GENOMIC DNA]</scope>
    <source>
        <strain evidence="13">AD-VLC</strain>
    </source>
</reference>
<dbReference type="GO" id="GO:0003735">
    <property type="term" value="F:structural constituent of ribosome"/>
    <property type="evidence" value="ECO:0007669"/>
    <property type="project" value="InterPro"/>
</dbReference>
<dbReference type="GO" id="GO:0000049">
    <property type="term" value="F:tRNA binding"/>
    <property type="evidence" value="ECO:0007669"/>
    <property type="project" value="UniProtKB-UniRule"/>
</dbReference>
<dbReference type="InterPro" id="IPR020930">
    <property type="entry name" value="Ribosomal_uL5_bac-type"/>
</dbReference>
<evidence type="ECO:0000256" key="2">
    <source>
        <dbReference type="ARBA" id="ARBA00022555"/>
    </source>
</evidence>
<comment type="function">
    <text evidence="8">This is 1 of the proteins that bind and probably mediate the attachment of the 5S RNA into the large ribosomal subunit, where it forms part of the central protuberance. In the 70S ribosome it contacts protein S13 of the 30S subunit (bridge B1b), connecting the 2 subunits; this bridge is implicated in subunit movement. Contacts the P site tRNA; the 5S rRNA and some of its associated proteins might help stabilize positioning of ribosome-bound tRNAs.</text>
</comment>
<dbReference type="Gene3D" id="3.30.1440.10">
    <property type="match status" value="1"/>
</dbReference>
<keyword evidence="4 8" id="KW-0694">RNA-binding</keyword>
<dbReference type="PIRSF" id="PIRSF002161">
    <property type="entry name" value="Ribosomal_L5"/>
    <property type="match status" value="1"/>
</dbReference>
<comment type="similarity">
    <text evidence="1 8 9">Belongs to the universal ribosomal protein uL5 family.</text>
</comment>
<keyword evidence="5 8" id="KW-0689">Ribosomal protein</keyword>
<dbReference type="InterPro" id="IPR031309">
    <property type="entry name" value="Ribosomal_uL5_C"/>
</dbReference>
<dbReference type="PROSITE" id="PS00358">
    <property type="entry name" value="RIBOSOMAL_L5"/>
    <property type="match status" value="1"/>
</dbReference>
<comment type="subunit">
    <text evidence="8">Part of the 50S ribosomal subunit; part of the 5S rRNA/L5/L18/L25 subcomplex. Contacts the 5S rRNA and the P site tRNA. Forms a bridge to the 30S subunit in the 70S ribosome.</text>
</comment>
<feature type="domain" description="Large ribosomal subunit protein uL5 N-terminal" evidence="10">
    <location>
        <begin position="22"/>
        <end position="78"/>
    </location>
</feature>
<dbReference type="PANTHER" id="PTHR11994">
    <property type="entry name" value="60S RIBOSOMAL PROTEIN L11-RELATED"/>
    <property type="match status" value="1"/>
</dbReference>
<dbReference type="InterPro" id="IPR002132">
    <property type="entry name" value="Ribosomal_uL5"/>
</dbReference>
<evidence type="ECO:0000259" key="10">
    <source>
        <dbReference type="Pfam" id="PF00281"/>
    </source>
</evidence>
<dbReference type="InterPro" id="IPR022803">
    <property type="entry name" value="Ribosomal_uL5_dom_sf"/>
</dbReference>
<dbReference type="NCBIfam" id="NF000585">
    <property type="entry name" value="PRK00010.1"/>
    <property type="match status" value="1"/>
</dbReference>
<dbReference type="InterPro" id="IPR031310">
    <property type="entry name" value="Ribosomal_uL5_N"/>
</dbReference>
<dbReference type="Pfam" id="PF00673">
    <property type="entry name" value="Ribosomal_L5_C"/>
    <property type="match status" value="1"/>
</dbReference>
<protein>
    <recommendedName>
        <fullName evidence="7 8">Large ribosomal subunit protein uL5</fullName>
    </recommendedName>
</protein>
<keyword evidence="3 8" id="KW-0699">rRNA-binding</keyword>
<accession>A0A8D9JSK6</accession>
<evidence type="ECO:0000313" key="12">
    <source>
        <dbReference type="EMBL" id="CEI58688.1"/>
    </source>
</evidence>
<evidence type="ECO:0000256" key="5">
    <source>
        <dbReference type="ARBA" id="ARBA00022980"/>
    </source>
</evidence>
<dbReference type="RefSeq" id="WP_219848796.1">
    <property type="nucleotide sequence ID" value="NZ_LN649255.1"/>
</dbReference>
<evidence type="ECO:0000256" key="8">
    <source>
        <dbReference type="HAMAP-Rule" id="MF_01333"/>
    </source>
</evidence>
<dbReference type="Pfam" id="PF00281">
    <property type="entry name" value="Ribosomal_L5"/>
    <property type="match status" value="1"/>
</dbReference>
<dbReference type="GO" id="GO:0006412">
    <property type="term" value="P:translation"/>
    <property type="evidence" value="ECO:0007669"/>
    <property type="project" value="UniProtKB-UniRule"/>
</dbReference>